<feature type="domain" description="Major facilitator superfamily (MFS) profile" evidence="11">
    <location>
        <begin position="21"/>
        <end position="465"/>
    </location>
</feature>
<dbReference type="GO" id="GO:0036377">
    <property type="term" value="P:arbuscular mycorrhizal association"/>
    <property type="evidence" value="ECO:0007669"/>
    <property type="project" value="UniProtKB-ARBA"/>
</dbReference>
<feature type="transmembrane region" description="Helical" evidence="10">
    <location>
        <begin position="343"/>
        <end position="361"/>
    </location>
</feature>
<name>A0AAW2C9D2_9ROSI</name>
<organism evidence="12 13">
    <name type="scientific">Lithocarpus litseifolius</name>
    <dbReference type="NCBI Taxonomy" id="425828"/>
    <lineage>
        <taxon>Eukaryota</taxon>
        <taxon>Viridiplantae</taxon>
        <taxon>Streptophyta</taxon>
        <taxon>Embryophyta</taxon>
        <taxon>Tracheophyta</taxon>
        <taxon>Spermatophyta</taxon>
        <taxon>Magnoliopsida</taxon>
        <taxon>eudicotyledons</taxon>
        <taxon>Gunneridae</taxon>
        <taxon>Pentapetalae</taxon>
        <taxon>rosids</taxon>
        <taxon>fabids</taxon>
        <taxon>Fagales</taxon>
        <taxon>Fagaceae</taxon>
        <taxon>Lithocarpus</taxon>
    </lineage>
</organism>
<feature type="region of interest" description="Disordered" evidence="9">
    <location>
        <begin position="471"/>
        <end position="505"/>
    </location>
</feature>
<feature type="transmembrane region" description="Helical" evidence="10">
    <location>
        <begin position="192"/>
        <end position="211"/>
    </location>
</feature>
<reference evidence="12 13" key="1">
    <citation type="submission" date="2024-01" db="EMBL/GenBank/DDBJ databases">
        <title>A telomere-to-telomere, gap-free genome of sweet tea (Lithocarpus litseifolius).</title>
        <authorList>
            <person name="Zhou J."/>
        </authorList>
    </citation>
    <scope>NUCLEOTIDE SEQUENCE [LARGE SCALE GENOMIC DNA]</scope>
    <source>
        <strain evidence="12">Zhou-2022a</strain>
        <tissue evidence="12">Leaf</tissue>
    </source>
</reference>
<evidence type="ECO:0000256" key="10">
    <source>
        <dbReference type="SAM" id="Phobius"/>
    </source>
</evidence>
<evidence type="ECO:0000256" key="7">
    <source>
        <dbReference type="ARBA" id="ARBA00023136"/>
    </source>
</evidence>
<dbReference type="InterPro" id="IPR005828">
    <property type="entry name" value="MFS_sugar_transport-like"/>
</dbReference>
<feature type="transmembrane region" description="Helical" evidence="10">
    <location>
        <begin position="442"/>
        <end position="460"/>
    </location>
</feature>
<evidence type="ECO:0000256" key="3">
    <source>
        <dbReference type="ARBA" id="ARBA00022592"/>
    </source>
</evidence>
<dbReference type="GO" id="GO:0015293">
    <property type="term" value="F:symporter activity"/>
    <property type="evidence" value="ECO:0007669"/>
    <property type="project" value="UniProtKB-KW"/>
</dbReference>
<accession>A0AAW2C9D2</accession>
<evidence type="ECO:0000313" key="12">
    <source>
        <dbReference type="EMBL" id="KAK9994688.1"/>
    </source>
</evidence>
<feature type="transmembrane region" description="Helical" evidence="10">
    <location>
        <begin position="120"/>
        <end position="142"/>
    </location>
</feature>
<sequence length="505" mass="55426">MALEVLEALDTARTQYYHVTAIIIARMGFFTDAYDLFYISAVAKLLGHLYYYDPSTGKLPVNVNNAVTGVALVGTLCGQLVFGYLGHKLGRKKVYGITLILMVICAICSGLSFGASAKSVIGTLCFFRFWLGFGIGGDYPLSATIMSEYSNKKTRGALIVAVFAMQAIFLHVYKAPAFNVDSVFSTQPEADYLWRIVLMLGALPAILTYYWRMKMPETGRYTAIIEGIAKQAAADMGKVVDIELQVEHDKLAQFKAANNYSLFSGEFVRRHGKHLIDTTSTWFLLDIAFHSQNLTQKDIFPAMKLTEAAGAVNALTEVYETSGAMFVVALLGTFPGYWLGRFIIQLIGFFMMSVFMFALAIKYDYFKAHVPLFALLYGLTFFFANFGPNSTTFVLLAELFPTRVRSTCHAISAAAGKAGAMVGAFGVQTYTLSGETGKIRKAMMILAVTNMLGFCFTFLVPETMGRSLEEISGEDERGNEATPGSVKPSSVTRTTSAGTNYEESM</sequence>
<dbReference type="GO" id="GO:0031669">
    <property type="term" value="P:cellular response to nutrient levels"/>
    <property type="evidence" value="ECO:0007669"/>
    <property type="project" value="UniProtKB-ARBA"/>
</dbReference>
<keyword evidence="6 10" id="KW-1133">Transmembrane helix</keyword>
<evidence type="ECO:0000256" key="4">
    <source>
        <dbReference type="ARBA" id="ARBA00022692"/>
    </source>
</evidence>
<comment type="similarity">
    <text evidence="8">Belongs to the major facilitator superfamily. Phosphate:H(+) symporter (TC 2.A.1.9) family.</text>
</comment>
<dbReference type="GO" id="GO:0006817">
    <property type="term" value="P:phosphate ion transport"/>
    <property type="evidence" value="ECO:0007669"/>
    <property type="project" value="UniProtKB-KW"/>
</dbReference>
<dbReference type="PROSITE" id="PS50850">
    <property type="entry name" value="MFS"/>
    <property type="match status" value="1"/>
</dbReference>
<dbReference type="EMBL" id="JAZDWU010000008">
    <property type="protein sequence ID" value="KAK9994688.1"/>
    <property type="molecule type" value="Genomic_DNA"/>
</dbReference>
<feature type="compositionally biased region" description="Polar residues" evidence="9">
    <location>
        <begin position="487"/>
        <end position="505"/>
    </location>
</feature>
<keyword evidence="13" id="KW-1185">Reference proteome</keyword>
<dbReference type="CDD" id="cd17364">
    <property type="entry name" value="MFS_PhT"/>
    <property type="match status" value="1"/>
</dbReference>
<evidence type="ECO:0000256" key="8">
    <source>
        <dbReference type="ARBA" id="ARBA00044504"/>
    </source>
</evidence>
<keyword evidence="4 10" id="KW-0812">Transmembrane</keyword>
<evidence type="ECO:0000256" key="9">
    <source>
        <dbReference type="SAM" id="MobiDB-lite"/>
    </source>
</evidence>
<dbReference type="InterPro" id="IPR020846">
    <property type="entry name" value="MFS_dom"/>
</dbReference>
<dbReference type="PANTHER" id="PTHR24064">
    <property type="entry name" value="SOLUTE CARRIER FAMILY 22 MEMBER"/>
    <property type="match status" value="1"/>
</dbReference>
<feature type="transmembrane region" description="Helical" evidence="10">
    <location>
        <begin position="154"/>
        <end position="172"/>
    </location>
</feature>
<proteinExistence type="inferred from homology"/>
<evidence type="ECO:0000313" key="13">
    <source>
        <dbReference type="Proteomes" id="UP001459277"/>
    </source>
</evidence>
<feature type="transmembrane region" description="Helical" evidence="10">
    <location>
        <begin position="63"/>
        <end position="82"/>
    </location>
</feature>
<feature type="transmembrane region" description="Helical" evidence="10">
    <location>
        <begin position="94"/>
        <end position="114"/>
    </location>
</feature>
<keyword evidence="3" id="KW-0592">Phosphate transport</keyword>
<keyword evidence="7 10" id="KW-0472">Membrane</keyword>
<comment type="subcellular location">
    <subcellularLocation>
        <location evidence="1">Membrane</location>
        <topology evidence="1">Multi-pass membrane protein</topology>
    </subcellularLocation>
</comment>
<evidence type="ECO:0000259" key="11">
    <source>
        <dbReference type="PROSITE" id="PS50850"/>
    </source>
</evidence>
<dbReference type="FunFam" id="1.20.1250.20:FF:000175">
    <property type="entry name" value="Inorganic phosphate transporter 1-6"/>
    <property type="match status" value="1"/>
</dbReference>
<dbReference type="SUPFAM" id="SSF103473">
    <property type="entry name" value="MFS general substrate transporter"/>
    <property type="match status" value="1"/>
</dbReference>
<keyword evidence="5" id="KW-0769">Symport</keyword>
<dbReference type="Gene3D" id="1.20.1250.20">
    <property type="entry name" value="MFS general substrate transporter like domains"/>
    <property type="match status" value="1"/>
</dbReference>
<dbReference type="InterPro" id="IPR036259">
    <property type="entry name" value="MFS_trans_sf"/>
</dbReference>
<comment type="caution">
    <text evidence="12">The sequence shown here is derived from an EMBL/GenBank/DDBJ whole genome shotgun (WGS) entry which is preliminary data.</text>
</comment>
<evidence type="ECO:0000256" key="6">
    <source>
        <dbReference type="ARBA" id="ARBA00022989"/>
    </source>
</evidence>
<dbReference type="AlphaFoldDB" id="A0AAW2C9D2"/>
<protein>
    <recommendedName>
        <fullName evidence="11">Major facilitator superfamily (MFS) profile domain-containing protein</fullName>
    </recommendedName>
</protein>
<dbReference type="GO" id="GO:0016020">
    <property type="term" value="C:membrane"/>
    <property type="evidence" value="ECO:0007669"/>
    <property type="project" value="UniProtKB-SubCell"/>
</dbReference>
<gene>
    <name evidence="12" type="ORF">SO802_024391</name>
</gene>
<feature type="transmembrane region" description="Helical" evidence="10">
    <location>
        <begin position="368"/>
        <end position="386"/>
    </location>
</feature>
<keyword evidence="2" id="KW-0813">Transport</keyword>
<evidence type="ECO:0000256" key="2">
    <source>
        <dbReference type="ARBA" id="ARBA00022448"/>
    </source>
</evidence>
<evidence type="ECO:0000256" key="5">
    <source>
        <dbReference type="ARBA" id="ARBA00022847"/>
    </source>
</evidence>
<dbReference type="Proteomes" id="UP001459277">
    <property type="component" value="Unassembled WGS sequence"/>
</dbReference>
<evidence type="ECO:0000256" key="1">
    <source>
        <dbReference type="ARBA" id="ARBA00004141"/>
    </source>
</evidence>
<dbReference type="Pfam" id="PF00083">
    <property type="entry name" value="Sugar_tr"/>
    <property type="match status" value="1"/>
</dbReference>